<dbReference type="EMBL" id="KM386655">
    <property type="protein sequence ID" value="AIX47950.1"/>
    <property type="molecule type" value="Genomic_DNA"/>
</dbReference>
<proteinExistence type="predicted"/>
<name>A0A0A0Z149_NPVLD</name>
<dbReference type="EMBL" id="KP027546">
    <property type="protein sequence ID" value="AJR20384.1"/>
    <property type="molecule type" value="Genomic_DNA"/>
</dbReference>
<reference evidence="3" key="5">
    <citation type="journal article" date="2017" name="J. Invertebr. Pathol.">
        <title>A comparison of the adaptations of strains of Lymantria dispar multiple nucleopolyhedrovirus to hosts from spatially isolated populations.</title>
        <authorList>
            <person name="Martemyanov V.V."/>
            <person name="Podgwaite J.D."/>
            <person name="Belousova I.A."/>
            <person name="Pavlushin S.V."/>
            <person name="Slavicek J.M."/>
            <person name="Baturina O.A."/>
            <person name="Kabilov M.R."/>
            <person name="Ilyinykh A.V."/>
        </authorList>
    </citation>
    <scope>NUCLEOTIDE SEQUENCE</scope>
    <source>
        <strain evidence="3">LdMNPV-27/0</strain>
    </source>
</reference>
<evidence type="ECO:0000313" key="5">
    <source>
        <dbReference type="EMBL" id="QCQ67523.1"/>
    </source>
</evidence>
<reference evidence="7" key="7">
    <citation type="submission" date="2019-11" db="EMBL/GenBank/DDBJ databases">
        <title>Strain of Lymantria dispar multiple nucleopolyhedrovirus, used for insecticide preparation.</title>
        <authorList>
            <person name="Kolosov A.V."/>
            <person name="Moiseeva A.A."/>
            <person name="Okhlopkova O.V."/>
            <person name="Safatov A.S."/>
        </authorList>
    </citation>
    <scope>NUCLEOTIDE SEQUENCE</scope>
    <source>
        <strain evidence="7">NSh-07</strain>
    </source>
</reference>
<reference evidence="1" key="3">
    <citation type="journal article" date="2015" name="Genome Announc.">
        <title>Complete Genome Sequence of the Strain of Lymantria dispar Multiple Nucleopolyhedrovirus Found in the Gypsy Moth Biopesticide Virin-ENSh.</title>
        <authorList>
            <person name="Harrison R.L."/>
            <person name="Rowley D.L."/>
        </authorList>
    </citation>
    <scope>NUCLEOTIDE SEQUENCE</scope>
    <source>
        <strain evidence="1">3029</strain>
    </source>
</reference>
<dbReference type="EMBL" id="MN661137">
    <property type="protein sequence ID" value="QIT08159.1"/>
    <property type="molecule type" value="Genomic_DNA"/>
</dbReference>
<reference evidence="2" key="1">
    <citation type="journal article" date="2015" name="Dokl. Biochem. Biophys.">
        <title>The enhancin gene: One of the genetic determinants of population variation in baculoviral virulence.</title>
        <authorList>
            <person name="Martemyanov V.V."/>
            <person name="Kabilov M.R."/>
            <person name="Tupikin A.E."/>
            <person name="Baturina O.A."/>
            <person name="Belousova I.A."/>
            <person name="Podgwaite J.D."/>
            <person name="Ilynykh A.V."/>
            <person name="Vlassov V.V."/>
        </authorList>
    </citation>
    <scope>NUCLEOTIDE SEQUENCE</scope>
    <source>
        <strain evidence="2">LdMNPV-27/2</strain>
    </source>
</reference>
<accession>A0A0A0Z149</accession>
<reference evidence="2" key="4">
    <citation type="submission" date="2016-04" db="EMBL/GenBank/DDBJ databases">
        <authorList>
            <person name="Evans L.H."/>
            <person name="Alamgir A."/>
            <person name="Owens N."/>
            <person name="Weber N.D."/>
            <person name="Virtaneva K."/>
            <person name="Barbian K."/>
            <person name="Babar A."/>
            <person name="Rosenke K."/>
        </authorList>
    </citation>
    <scope>NUCLEOTIDE SEQUENCE</scope>
    <source>
        <strain evidence="2">LdMNPV-27/2</strain>
    </source>
</reference>
<dbReference type="EMBL" id="KY249580">
    <property type="protein sequence ID" value="AQQ80127.1"/>
    <property type="molecule type" value="Genomic_DNA"/>
</dbReference>
<organism evidence="1">
    <name type="scientific">Lymantria dispar multicapsid nuclear polyhedrosis virus</name>
    <name type="common">LdMNPV</name>
    <dbReference type="NCBI Taxonomy" id="10449"/>
    <lineage>
        <taxon>Viruses</taxon>
        <taxon>Viruses incertae sedis</taxon>
        <taxon>Naldaviricetes</taxon>
        <taxon>Lefavirales</taxon>
        <taxon>Baculoviridae</taxon>
        <taxon>Alphabaculovirus</taxon>
        <taxon>Alphabaculovirus lydisparis</taxon>
    </lineage>
</organism>
<dbReference type="EMBL" id="MK411293">
    <property type="protein sequence ID" value="QCQ67682.1"/>
    <property type="molecule type" value="Genomic_DNA"/>
</dbReference>
<evidence type="ECO:0000313" key="7">
    <source>
        <dbReference type="EMBL" id="QIT08159.1"/>
    </source>
</evidence>
<protein>
    <submittedName>
        <fullName evidence="2">Orf-108 protein</fullName>
    </submittedName>
</protein>
<dbReference type="EMBL" id="MK411291">
    <property type="protein sequence ID" value="QCQ67363.1"/>
    <property type="molecule type" value="Genomic_DNA"/>
</dbReference>
<sequence length="100" mass="11533">MHIVAYTIFVKATAEDAEARARDLLDRHLCALFVMHTREGTWAVCEDRFVPHRPLPEFEYLKNMLREAPACVVRLCELGAVEHTPDMIRRLVRNVAEDSV</sequence>
<organismHost>
    <name type="scientific">Lepidoptera</name>
    <name type="common">moths &amp; butterflies</name>
    <dbReference type="NCBI Taxonomy" id="7088"/>
</organismHost>
<evidence type="ECO:0000313" key="4">
    <source>
        <dbReference type="EMBL" id="QCQ67363.1"/>
    </source>
</evidence>
<dbReference type="EMBL" id="MK411292">
    <property type="protein sequence ID" value="QCQ67523.1"/>
    <property type="molecule type" value="Genomic_DNA"/>
</dbReference>
<evidence type="ECO:0000313" key="3">
    <source>
        <dbReference type="EMBL" id="AQQ80127.1"/>
    </source>
</evidence>
<evidence type="ECO:0000313" key="2">
    <source>
        <dbReference type="EMBL" id="AJR20384.1"/>
    </source>
</evidence>
<evidence type="ECO:0000313" key="1">
    <source>
        <dbReference type="EMBL" id="AIX47950.1"/>
    </source>
</evidence>
<reference evidence="2" key="2">
    <citation type="journal article" date="2015" name="Genome Announc.">
        <title>Complete Genome Sequence of a Western Siberian Lymantria dispar Multiple Nucleopolyhedrovirus Isolate.</title>
        <authorList>
            <person name="Kabilov M.R."/>
            <person name="Martemyanov V.V."/>
            <person name="Tupikin A.E."/>
            <person name="Baturina O.A."/>
            <person name="Belousova I.A."/>
            <person name="Bondar A.A."/>
            <person name="Ilyinykh A.V."/>
        </authorList>
    </citation>
    <scope>NUCLEOTIDE SEQUENCE</scope>
    <source>
        <strain evidence="2">LdMNPV-27/2</strain>
    </source>
</reference>
<reference evidence="4" key="6">
    <citation type="submission" date="2019-01" db="EMBL/GenBank/DDBJ databases">
        <title>New Siberian Lymantria dispar nucleopolyhedrovirus strain forms single nucleocapsids within cubic polyhedra.</title>
        <authorList>
            <person name="Pavlushin S.V."/>
            <person name="Ilinsky Y.Y."/>
            <person name="Belousova I.A."/>
            <person name="Bayborodin S.I."/>
            <person name="Lunev E.A."/>
            <person name="Toshchakov S.V."/>
            <person name="Martemyanov V.V."/>
        </authorList>
    </citation>
    <scope>NUCLEOTIDE SEQUENCE</scope>
    <source>
        <strain evidence="4">LDMN_Nsk06_pass_01_repl_01</strain>
        <strain evidence="5">LDMN_Nsk07_pass_01_repl_02</strain>
        <strain evidence="6">LDMN_Nsk15_pass_02_repl_01</strain>
    </source>
</reference>
<evidence type="ECO:0000313" key="6">
    <source>
        <dbReference type="EMBL" id="QCQ67682.1"/>
    </source>
</evidence>